<dbReference type="InterPro" id="IPR000192">
    <property type="entry name" value="Aminotrans_V_dom"/>
</dbReference>
<keyword evidence="4 10" id="KW-0808">Transferase</keyword>
<dbReference type="InterPro" id="IPR015421">
    <property type="entry name" value="PyrdxlP-dep_Trfase_major"/>
</dbReference>
<dbReference type="GO" id="GO:0004760">
    <property type="term" value="F:L-serine-pyruvate transaminase activity"/>
    <property type="evidence" value="ECO:0007669"/>
    <property type="project" value="TreeGrafter"/>
</dbReference>
<dbReference type="Gene3D" id="3.40.640.10">
    <property type="entry name" value="Type I PLP-dependent aspartate aminotransferase-like (Major domain)"/>
    <property type="match status" value="1"/>
</dbReference>
<dbReference type="PANTHER" id="PTHR21152:SF24">
    <property type="entry name" value="ALANINE--GLYOXYLATE AMINOTRANSFERASE 1"/>
    <property type="match status" value="1"/>
</dbReference>
<evidence type="ECO:0000259" key="9">
    <source>
        <dbReference type="Pfam" id="PF00266"/>
    </source>
</evidence>
<evidence type="ECO:0000256" key="2">
    <source>
        <dbReference type="ARBA" id="ARBA00009236"/>
    </source>
</evidence>
<evidence type="ECO:0000256" key="4">
    <source>
        <dbReference type="ARBA" id="ARBA00022679"/>
    </source>
</evidence>
<feature type="region of interest" description="Disordered" evidence="8">
    <location>
        <begin position="368"/>
        <end position="402"/>
    </location>
</feature>
<evidence type="ECO:0000256" key="3">
    <source>
        <dbReference type="ARBA" id="ARBA00022576"/>
    </source>
</evidence>
<proteinExistence type="inferred from homology"/>
<feature type="compositionally biased region" description="Basic residues" evidence="8">
    <location>
        <begin position="391"/>
        <end position="402"/>
    </location>
</feature>
<feature type="compositionally biased region" description="Low complexity" evidence="8">
    <location>
        <begin position="377"/>
        <end position="390"/>
    </location>
</feature>
<dbReference type="GO" id="GO:0008453">
    <property type="term" value="F:alanine-glyoxylate transaminase activity"/>
    <property type="evidence" value="ECO:0007669"/>
    <property type="project" value="TreeGrafter"/>
</dbReference>
<dbReference type="GO" id="GO:0019265">
    <property type="term" value="P:glycine biosynthetic process, by transamination of glyoxylate"/>
    <property type="evidence" value="ECO:0007669"/>
    <property type="project" value="TreeGrafter"/>
</dbReference>
<comment type="caution">
    <text evidence="10">The sequence shown here is derived from an EMBL/GenBank/DDBJ whole genome shotgun (WGS) entry which is preliminary data.</text>
</comment>
<dbReference type="PIRSF" id="PIRSF000524">
    <property type="entry name" value="SPT"/>
    <property type="match status" value="1"/>
</dbReference>
<dbReference type="Gene3D" id="3.90.1150.10">
    <property type="entry name" value="Aspartate Aminotransferase, domain 1"/>
    <property type="match status" value="1"/>
</dbReference>
<evidence type="ECO:0000313" key="10">
    <source>
        <dbReference type="EMBL" id="TMI88405.1"/>
    </source>
</evidence>
<dbReference type="Proteomes" id="UP000318509">
    <property type="component" value="Unassembled WGS sequence"/>
</dbReference>
<dbReference type="SUPFAM" id="SSF53383">
    <property type="entry name" value="PLP-dependent transferases"/>
    <property type="match status" value="1"/>
</dbReference>
<feature type="domain" description="Aminotransferase class V" evidence="9">
    <location>
        <begin position="96"/>
        <end position="353"/>
    </location>
</feature>
<feature type="modified residue" description="N6-(pyridoxal phosphate)lysine" evidence="7">
    <location>
        <position position="191"/>
    </location>
</feature>
<evidence type="ECO:0000256" key="5">
    <source>
        <dbReference type="ARBA" id="ARBA00022898"/>
    </source>
</evidence>
<keyword evidence="5 7" id="KW-0663">Pyridoxal phosphate</keyword>
<evidence type="ECO:0000256" key="6">
    <source>
        <dbReference type="PIRSR" id="PIRSR000524-1"/>
    </source>
</evidence>
<protein>
    <submittedName>
        <fullName evidence="10">Alanine--glyoxylate aminotransferase family protein</fullName>
    </submittedName>
</protein>
<reference evidence="10 11" key="1">
    <citation type="journal article" date="2019" name="Nat. Microbiol.">
        <title>Mediterranean grassland soil C-N compound turnover is dependent on rainfall and depth, and is mediated by genomically divergent microorganisms.</title>
        <authorList>
            <person name="Diamond S."/>
            <person name="Andeer P.F."/>
            <person name="Li Z."/>
            <person name="Crits-Christoph A."/>
            <person name="Burstein D."/>
            <person name="Anantharaman K."/>
            <person name="Lane K.R."/>
            <person name="Thomas B.C."/>
            <person name="Pan C."/>
            <person name="Northen T.R."/>
            <person name="Banfield J.F."/>
        </authorList>
    </citation>
    <scope>NUCLEOTIDE SEQUENCE [LARGE SCALE GENOMIC DNA]</scope>
    <source>
        <strain evidence="10">NP_3</strain>
    </source>
</reference>
<comment type="similarity">
    <text evidence="2">Belongs to the class-V pyridoxal-phosphate-dependent aminotransferase family.</text>
</comment>
<organism evidence="10 11">
    <name type="scientific">Candidatus Segetimicrobium genomatis</name>
    <dbReference type="NCBI Taxonomy" id="2569760"/>
    <lineage>
        <taxon>Bacteria</taxon>
        <taxon>Bacillati</taxon>
        <taxon>Candidatus Sysuimicrobiota</taxon>
        <taxon>Candidatus Sysuimicrobiia</taxon>
        <taxon>Candidatus Sysuimicrobiales</taxon>
        <taxon>Candidatus Segetimicrobiaceae</taxon>
        <taxon>Candidatus Segetimicrobium</taxon>
    </lineage>
</organism>
<feature type="binding site" evidence="6">
    <location>
        <position position="340"/>
    </location>
    <ligand>
        <name>substrate</name>
    </ligand>
</feature>
<sequence length="402" mass="43679">MEDRPLDLMIPGPVPVSPDVLEAMGQPVRQHYGPEWQPFYEQFIARLRRIFETTGSVYPIPASGSGGLEAMLGTLIGADGVVGVITNGFFGNRLLDIARAHTPHVEVLQIPYERPADPDETRAWLRARRLRVLAVVHSDTSTGILNPIADLAAAARAEGAALAVDAVSSLAGAPVLTDGWGLAAVATASQKCLECPPGVAPVAVTSLGWEIIDGQPAPSRGWYLNLRNWRRYEREWPHHPYPVTIPSNNIVALNRALERILDEGLEARFKRHRQAAELLRGGLERLGFTLFADRRWASPTVTVAYPPDGINAAALMERLRVRHRIAVAGGLDHLAGRVIRIGHLGNQATTERIRRLLGALEACLREGRAAPGSPSLGATRAGAPRPAAPGRPRRPRRPARRT</sequence>
<evidence type="ECO:0000313" key="11">
    <source>
        <dbReference type="Proteomes" id="UP000318509"/>
    </source>
</evidence>
<dbReference type="Pfam" id="PF00266">
    <property type="entry name" value="Aminotran_5"/>
    <property type="match status" value="1"/>
</dbReference>
<evidence type="ECO:0000256" key="7">
    <source>
        <dbReference type="PIRSR" id="PIRSR000524-50"/>
    </source>
</evidence>
<evidence type="ECO:0000256" key="1">
    <source>
        <dbReference type="ARBA" id="ARBA00001933"/>
    </source>
</evidence>
<name>A0A537JY27_9BACT</name>
<dbReference type="AlphaFoldDB" id="A0A537JY27"/>
<keyword evidence="3 10" id="KW-0032">Aminotransferase</keyword>
<dbReference type="InterPro" id="IPR015422">
    <property type="entry name" value="PyrdxlP-dep_Trfase_small"/>
</dbReference>
<gene>
    <name evidence="10" type="ORF">E6H00_12675</name>
</gene>
<accession>A0A537JY27</accession>
<dbReference type="InterPro" id="IPR024169">
    <property type="entry name" value="SP_NH2Trfase/AEP_transaminase"/>
</dbReference>
<dbReference type="PANTHER" id="PTHR21152">
    <property type="entry name" value="AMINOTRANSFERASE CLASS V"/>
    <property type="match status" value="1"/>
</dbReference>
<evidence type="ECO:0000256" key="8">
    <source>
        <dbReference type="SAM" id="MobiDB-lite"/>
    </source>
</evidence>
<dbReference type="EMBL" id="VBAK01000140">
    <property type="protein sequence ID" value="TMI88405.1"/>
    <property type="molecule type" value="Genomic_DNA"/>
</dbReference>
<comment type="cofactor">
    <cofactor evidence="1 7">
        <name>pyridoxal 5'-phosphate</name>
        <dbReference type="ChEBI" id="CHEBI:597326"/>
    </cofactor>
</comment>
<dbReference type="InterPro" id="IPR015424">
    <property type="entry name" value="PyrdxlP-dep_Trfase"/>
</dbReference>